<evidence type="ECO:0000313" key="1">
    <source>
        <dbReference type="EMBL" id="SDO12838.1"/>
    </source>
</evidence>
<name>A0A1H0H110_9ACTN</name>
<dbReference type="OrthoDB" id="3781248at2"/>
<dbReference type="RefSeq" id="WP_143016228.1">
    <property type="nucleotide sequence ID" value="NZ_BKAE01000008.1"/>
</dbReference>
<organism evidence="1 2">
    <name type="scientific">Nocardioides szechwanensis</name>
    <dbReference type="NCBI Taxonomy" id="1005944"/>
    <lineage>
        <taxon>Bacteria</taxon>
        <taxon>Bacillati</taxon>
        <taxon>Actinomycetota</taxon>
        <taxon>Actinomycetes</taxon>
        <taxon>Propionibacteriales</taxon>
        <taxon>Nocardioidaceae</taxon>
        <taxon>Nocardioides</taxon>
    </lineage>
</organism>
<reference evidence="1 2" key="1">
    <citation type="submission" date="2016-10" db="EMBL/GenBank/DDBJ databases">
        <authorList>
            <person name="de Groot N.N."/>
        </authorList>
    </citation>
    <scope>NUCLEOTIDE SEQUENCE [LARGE SCALE GENOMIC DNA]</scope>
    <source>
        <strain evidence="1 2">CGMCC 1.11147</strain>
    </source>
</reference>
<gene>
    <name evidence="1" type="ORF">SAMN05192576_3422</name>
</gene>
<accession>A0A1H0H110</accession>
<dbReference type="Proteomes" id="UP000199004">
    <property type="component" value="Unassembled WGS sequence"/>
</dbReference>
<proteinExistence type="predicted"/>
<evidence type="ECO:0000313" key="2">
    <source>
        <dbReference type="Proteomes" id="UP000199004"/>
    </source>
</evidence>
<sequence>MSDPIGASVELYWLPLGAGGHSVRWNGRVFEAVAARVAHRPARDLYHSALVVTVDGSEHTIEMGPVWQPGTSGRGVVAEGPVGARWLGRSALFRYEIRCWRGGVIPDLAEAVASPQLLSEDAETVRRLLALVPQVPALTWGRDPGGVGDMWNSNSLVSWLLVAGGLGLGGVRLPDCGRAPGWDAGVVLADRRTRSGAVAGMP</sequence>
<keyword evidence="2" id="KW-1185">Reference proteome</keyword>
<dbReference type="EMBL" id="FNIC01000006">
    <property type="protein sequence ID" value="SDO12838.1"/>
    <property type="molecule type" value="Genomic_DNA"/>
</dbReference>
<dbReference type="AlphaFoldDB" id="A0A1H0H110"/>
<protein>
    <submittedName>
        <fullName evidence="1">Uncharacterized protein</fullName>
    </submittedName>
</protein>
<dbReference type="STRING" id="1005944.SAMN05192576_3422"/>